<feature type="coiled-coil region" evidence="13">
    <location>
        <begin position="533"/>
        <end position="563"/>
    </location>
</feature>
<keyword evidence="4 12" id="KW-0597">Phosphoprotein</keyword>
<feature type="modified residue" description="4-aspartylphosphate" evidence="12">
    <location>
        <position position="863"/>
    </location>
</feature>
<dbReference type="InterPro" id="IPR005467">
    <property type="entry name" value="His_kinase_dom"/>
</dbReference>
<dbReference type="SMART" id="SM00448">
    <property type="entry name" value="REC"/>
    <property type="match status" value="1"/>
</dbReference>
<dbReference type="Pfam" id="PF00512">
    <property type="entry name" value="HisKA"/>
    <property type="match status" value="1"/>
</dbReference>
<evidence type="ECO:0000256" key="13">
    <source>
        <dbReference type="SAM" id="Coils"/>
    </source>
</evidence>
<dbReference type="PANTHER" id="PTHR45339">
    <property type="entry name" value="HYBRID SIGNAL TRANSDUCTION HISTIDINE KINASE J"/>
    <property type="match status" value="1"/>
</dbReference>
<evidence type="ECO:0000256" key="7">
    <source>
        <dbReference type="ARBA" id="ARBA00022777"/>
    </source>
</evidence>
<dbReference type="CDD" id="cd16922">
    <property type="entry name" value="HATPase_EvgS-ArcB-TorS-like"/>
    <property type="match status" value="1"/>
</dbReference>
<dbReference type="Pfam" id="PF00072">
    <property type="entry name" value="Response_reg"/>
    <property type="match status" value="1"/>
</dbReference>
<keyword evidence="6" id="KW-0547">Nucleotide-binding</keyword>
<evidence type="ECO:0000256" key="12">
    <source>
        <dbReference type="PROSITE-ProRule" id="PRU00169"/>
    </source>
</evidence>
<keyword evidence="10" id="KW-0472">Membrane</keyword>
<evidence type="ECO:0000256" key="6">
    <source>
        <dbReference type="ARBA" id="ARBA00022741"/>
    </source>
</evidence>
<dbReference type="SUPFAM" id="SSF47384">
    <property type="entry name" value="Homodimeric domain of signal transducing histidine kinase"/>
    <property type="match status" value="1"/>
</dbReference>
<dbReference type="SMART" id="SM00388">
    <property type="entry name" value="HisKA"/>
    <property type="match status" value="1"/>
</dbReference>
<dbReference type="InterPro" id="IPR011006">
    <property type="entry name" value="CheY-like_superfamily"/>
</dbReference>
<keyword evidence="7 16" id="KW-0418">Kinase</keyword>
<dbReference type="Gene3D" id="3.40.50.2300">
    <property type="match status" value="1"/>
</dbReference>
<dbReference type="Gene3D" id="3.30.565.10">
    <property type="entry name" value="Histidine kinase-like ATPase, C-terminal domain"/>
    <property type="match status" value="1"/>
</dbReference>
<dbReference type="EC" id="2.7.13.3" evidence="3"/>
<evidence type="ECO:0000259" key="14">
    <source>
        <dbReference type="PROSITE" id="PS50109"/>
    </source>
</evidence>
<dbReference type="FunFam" id="3.30.565.10:FF:000010">
    <property type="entry name" value="Sensor histidine kinase RcsC"/>
    <property type="match status" value="1"/>
</dbReference>
<dbReference type="SUPFAM" id="SSF55874">
    <property type="entry name" value="ATPase domain of HSP90 chaperone/DNA topoisomerase II/histidine kinase"/>
    <property type="match status" value="1"/>
</dbReference>
<dbReference type="CDD" id="cd01007">
    <property type="entry name" value="PBP2_BvgS_HisK_like"/>
    <property type="match status" value="1"/>
</dbReference>
<dbReference type="InterPro" id="IPR003594">
    <property type="entry name" value="HATPase_dom"/>
</dbReference>
<evidence type="ECO:0000256" key="4">
    <source>
        <dbReference type="ARBA" id="ARBA00022553"/>
    </source>
</evidence>
<dbReference type="GO" id="GO:0000155">
    <property type="term" value="F:phosphorelay sensor kinase activity"/>
    <property type="evidence" value="ECO:0007669"/>
    <property type="project" value="InterPro"/>
</dbReference>
<evidence type="ECO:0000256" key="3">
    <source>
        <dbReference type="ARBA" id="ARBA00012438"/>
    </source>
</evidence>
<keyword evidence="11" id="KW-0131">Cell cycle</keyword>
<evidence type="ECO:0000256" key="5">
    <source>
        <dbReference type="ARBA" id="ARBA00022679"/>
    </source>
</evidence>
<dbReference type="Gene3D" id="3.40.190.10">
    <property type="entry name" value="Periplasmic binding protein-like II"/>
    <property type="match status" value="4"/>
</dbReference>
<dbReference type="PROSITE" id="PS50109">
    <property type="entry name" value="HIS_KIN"/>
    <property type="match status" value="1"/>
</dbReference>
<dbReference type="InterPro" id="IPR004358">
    <property type="entry name" value="Sig_transdc_His_kin-like_C"/>
</dbReference>
<feature type="domain" description="Histidine kinase" evidence="14">
    <location>
        <begin position="567"/>
        <end position="785"/>
    </location>
</feature>
<dbReference type="CDD" id="cd13708">
    <property type="entry name" value="PBP2_BvgS_like_1"/>
    <property type="match status" value="1"/>
</dbReference>
<evidence type="ECO:0000256" key="10">
    <source>
        <dbReference type="ARBA" id="ARBA00023136"/>
    </source>
</evidence>
<evidence type="ECO:0000256" key="11">
    <source>
        <dbReference type="ARBA" id="ARBA00023306"/>
    </source>
</evidence>
<dbReference type="GO" id="GO:0005524">
    <property type="term" value="F:ATP binding"/>
    <property type="evidence" value="ECO:0007669"/>
    <property type="project" value="UniProtKB-KW"/>
</dbReference>
<keyword evidence="5 16" id="KW-0808">Transferase</keyword>
<organism evidence="16">
    <name type="scientific">Magnetococcus massalia (strain MO-1)</name>
    <dbReference type="NCBI Taxonomy" id="451514"/>
    <lineage>
        <taxon>Bacteria</taxon>
        <taxon>Pseudomonadati</taxon>
        <taxon>Pseudomonadota</taxon>
        <taxon>Magnetococcia</taxon>
        <taxon>Magnetococcales</taxon>
        <taxon>Magnetococcaceae</taxon>
        <taxon>Magnetococcus</taxon>
    </lineage>
</organism>
<feature type="domain" description="Response regulatory" evidence="15">
    <location>
        <begin position="812"/>
        <end position="933"/>
    </location>
</feature>
<dbReference type="InterPro" id="IPR001789">
    <property type="entry name" value="Sig_transdc_resp-reg_receiver"/>
</dbReference>
<evidence type="ECO:0000259" key="15">
    <source>
        <dbReference type="PROSITE" id="PS50110"/>
    </source>
</evidence>
<dbReference type="Pfam" id="PF02518">
    <property type="entry name" value="HATPase_c"/>
    <property type="match status" value="1"/>
</dbReference>
<evidence type="ECO:0000256" key="8">
    <source>
        <dbReference type="ARBA" id="ARBA00022840"/>
    </source>
</evidence>
<dbReference type="AlphaFoldDB" id="A0A1S7LI95"/>
<evidence type="ECO:0000313" key="16">
    <source>
        <dbReference type="EMBL" id="CRH05817.1"/>
    </source>
</evidence>
<reference evidence="16" key="1">
    <citation type="submission" date="2015-04" db="EMBL/GenBank/DDBJ databases">
        <authorList>
            <person name="Syromyatnikov M.Y."/>
            <person name="Popov V.N."/>
        </authorList>
    </citation>
    <scope>NUCLEOTIDE SEQUENCE</scope>
    <source>
        <strain evidence="16">MO-1</strain>
    </source>
</reference>
<evidence type="ECO:0000256" key="1">
    <source>
        <dbReference type="ARBA" id="ARBA00000085"/>
    </source>
</evidence>
<sequence>MLITLLGIFMTMGDGHAGELELTPQEQQFIAEHPVLRVANEMDWPPFDYYAYGEPKGLAIDFIQLLARKSGLKLEFINGLTWAELLKQFQARKIDVMPVMYRNKQREAYTLFTRAYYRGKLGVLTRKDGAAIEHLSDLVGIRVGIQASHGAISIIQEKIPEIRFIERPSYDTLVKMLGTDRLDAVVGNPLLFSHFAQENQIQNLQLSQFIPMSSIEQAETSFHVGVRPDYPTLHGILDKAIAAVSDAEMKQLVNRWNPSFQADEPDLPLTHPERALLSRMGQLTICVDPAWMPFEQINAQGKHEGIAADFMALIAKRLGVEVNLYPTTTWDESLQAVRERRCDLIPLAMSTPARHAYLKFTTPVLQAPHVVATRGDQLFIEDITQHAGETFTVVQGYALIDGLKRRYPQLRLKEVANIREGLQQVIDGQAMGYIGTTAAIGYIRHQMGMCDIKIAAQLESGYDLSMATRSDLPLLLTIMQKAVDAITPAQMQQIQQKWMAVNLQKVTDYRLILQVAVIFSLLLISIIYWNRRLQREVAKRQEAEKALLQAKSEAERANRAKSEFLAVMSHEIRTPLNVLLGMSDVLQESSLSDQQRSQLGMVHDSGNHLLTLINDILDLSKIEVGAVVLDTAPFQPHALFTQVGEMMGSRAAERDLTFELKLATGLPDWVMGDEGRLRQVLINLLSNAVKFTEVGKVLFDVTFDAAQDHYRMAIEDSGEGISPEHLEHIFDKFTQADASISRRYGGSGLGLAISENLIELMGGGIRVTSQLGRGSRFEIEITLPSTAAPAAEQQEGSVDSTDVTERPFRPLRLLLVDDSKDNQTLIQTYLKQTPWQVDTAMDGLEALQRITSGEVAYDLVLMDIQMPVMDGYTATEKIRAWEKEQGVDPLPVLALSAHALESEQRKSLAVGCDAHLTKPIKKKRLIEVIQKVSMDRARASDSF</sequence>
<dbReference type="FunFam" id="1.10.287.130:FF:000038">
    <property type="entry name" value="Sensory transduction histidine kinase"/>
    <property type="match status" value="1"/>
</dbReference>
<dbReference type="SUPFAM" id="SSF53850">
    <property type="entry name" value="Periplasmic binding protein-like II"/>
    <property type="match status" value="2"/>
</dbReference>
<accession>A0A1S7LI95</accession>
<dbReference type="SMART" id="SM00387">
    <property type="entry name" value="HATPase_c"/>
    <property type="match status" value="1"/>
</dbReference>
<dbReference type="PROSITE" id="PS50110">
    <property type="entry name" value="RESPONSE_REGULATORY"/>
    <property type="match status" value="1"/>
</dbReference>
<comment type="catalytic activity">
    <reaction evidence="1">
        <text>ATP + protein L-histidine = ADP + protein N-phospho-L-histidine.</text>
        <dbReference type="EC" id="2.7.13.3"/>
    </reaction>
</comment>
<dbReference type="Pfam" id="PF00497">
    <property type="entry name" value="SBP_bac_3"/>
    <property type="match status" value="2"/>
</dbReference>
<dbReference type="CDD" id="cd00082">
    <property type="entry name" value="HisKA"/>
    <property type="match status" value="1"/>
</dbReference>
<gene>
    <name evidence="16" type="ORF">MAGMO_1633</name>
</gene>
<keyword evidence="9" id="KW-0902">Two-component regulatory system</keyword>
<dbReference type="SMART" id="SM00062">
    <property type="entry name" value="PBPb"/>
    <property type="match status" value="2"/>
</dbReference>
<evidence type="ECO:0000256" key="9">
    <source>
        <dbReference type="ARBA" id="ARBA00023012"/>
    </source>
</evidence>
<dbReference type="SUPFAM" id="SSF52172">
    <property type="entry name" value="CheY-like"/>
    <property type="match status" value="1"/>
</dbReference>
<proteinExistence type="predicted"/>
<dbReference type="InterPro" id="IPR036097">
    <property type="entry name" value="HisK_dim/P_sf"/>
</dbReference>
<dbReference type="InterPro" id="IPR036890">
    <property type="entry name" value="HATPase_C_sf"/>
</dbReference>
<comment type="subcellular location">
    <subcellularLocation>
        <location evidence="2">Membrane</location>
    </subcellularLocation>
</comment>
<dbReference type="PANTHER" id="PTHR45339:SF1">
    <property type="entry name" value="HYBRID SIGNAL TRANSDUCTION HISTIDINE KINASE J"/>
    <property type="match status" value="1"/>
</dbReference>
<dbReference type="EMBL" id="LO017727">
    <property type="protein sequence ID" value="CRH05817.1"/>
    <property type="molecule type" value="Genomic_DNA"/>
</dbReference>
<keyword evidence="8" id="KW-0067">ATP-binding</keyword>
<dbReference type="Gene3D" id="1.10.287.130">
    <property type="match status" value="1"/>
</dbReference>
<dbReference type="PRINTS" id="PR00344">
    <property type="entry name" value="BCTRLSENSOR"/>
</dbReference>
<keyword evidence="13" id="KW-0175">Coiled coil</keyword>
<protein>
    <recommendedName>
        <fullName evidence="3">histidine kinase</fullName>
        <ecNumber evidence="3">2.7.13.3</ecNumber>
    </recommendedName>
</protein>
<dbReference type="CDD" id="cd17546">
    <property type="entry name" value="REC_hyHK_CKI1_RcsC-like"/>
    <property type="match status" value="1"/>
</dbReference>
<name>A0A1S7LI95_MAGMO</name>
<evidence type="ECO:0000256" key="2">
    <source>
        <dbReference type="ARBA" id="ARBA00004370"/>
    </source>
</evidence>
<dbReference type="InterPro" id="IPR001638">
    <property type="entry name" value="Solute-binding_3/MltF_N"/>
</dbReference>
<dbReference type="InterPro" id="IPR003661">
    <property type="entry name" value="HisK_dim/P_dom"/>
</dbReference>
<dbReference type="GO" id="GO:0016020">
    <property type="term" value="C:membrane"/>
    <property type="evidence" value="ECO:0007669"/>
    <property type="project" value="UniProtKB-SubCell"/>
</dbReference>